<proteinExistence type="predicted"/>
<protein>
    <submittedName>
        <fullName evidence="1">Uncharacterized protein</fullName>
    </submittedName>
</protein>
<keyword evidence="2" id="KW-1185">Reference proteome</keyword>
<evidence type="ECO:0000313" key="2">
    <source>
        <dbReference type="Proteomes" id="UP000255355"/>
    </source>
</evidence>
<evidence type="ECO:0000313" key="1">
    <source>
        <dbReference type="EMBL" id="RDI41348.1"/>
    </source>
</evidence>
<sequence length="33" mass="3330">LAAAMAYGGQPTEQVAAQRELLLSLTLGGQLSA</sequence>
<dbReference type="Proteomes" id="UP000255355">
    <property type="component" value="Unassembled WGS sequence"/>
</dbReference>
<gene>
    <name evidence="1" type="ORF">DFR68_1351</name>
</gene>
<accession>A0A370GC38</accession>
<organism evidence="1 2">
    <name type="scientific">Nocardia mexicana</name>
    <dbReference type="NCBI Taxonomy" id="279262"/>
    <lineage>
        <taxon>Bacteria</taxon>
        <taxon>Bacillati</taxon>
        <taxon>Actinomycetota</taxon>
        <taxon>Actinomycetes</taxon>
        <taxon>Mycobacteriales</taxon>
        <taxon>Nocardiaceae</taxon>
        <taxon>Nocardia</taxon>
    </lineage>
</organism>
<dbReference type="AlphaFoldDB" id="A0A370GC38"/>
<dbReference type="EMBL" id="QQAZ01000035">
    <property type="protein sequence ID" value="RDI41348.1"/>
    <property type="molecule type" value="Genomic_DNA"/>
</dbReference>
<feature type="non-terminal residue" evidence="1">
    <location>
        <position position="1"/>
    </location>
</feature>
<name>A0A370GC38_9NOCA</name>
<comment type="caution">
    <text evidence="1">The sequence shown here is derived from an EMBL/GenBank/DDBJ whole genome shotgun (WGS) entry which is preliminary data.</text>
</comment>
<reference evidence="1 2" key="1">
    <citation type="submission" date="2018-07" db="EMBL/GenBank/DDBJ databases">
        <title>Genomic Encyclopedia of Type Strains, Phase IV (KMG-IV): sequencing the most valuable type-strain genomes for metagenomic binning, comparative biology and taxonomic classification.</title>
        <authorList>
            <person name="Goeker M."/>
        </authorList>
    </citation>
    <scope>NUCLEOTIDE SEQUENCE [LARGE SCALE GENOMIC DNA]</scope>
    <source>
        <strain evidence="1 2">DSM 44952</strain>
    </source>
</reference>